<protein>
    <recommendedName>
        <fullName evidence="17">Aprataxin-like protein</fullName>
        <ecNumber evidence="4">3.6.1.71</ecNumber>
        <ecNumber evidence="3">3.6.1.72</ecNumber>
    </recommendedName>
    <alternativeName>
        <fullName evidence="18">Hit family protein 3</fullName>
    </alternativeName>
</protein>
<dbReference type="GO" id="GO:1990165">
    <property type="term" value="F:single-strand break-containing DNA binding"/>
    <property type="evidence" value="ECO:0007669"/>
    <property type="project" value="TreeGrafter"/>
</dbReference>
<evidence type="ECO:0000256" key="6">
    <source>
        <dbReference type="ARBA" id="ARBA00022723"/>
    </source>
</evidence>
<keyword evidence="12" id="KW-0539">Nucleus</keyword>
<keyword evidence="5" id="KW-0963">Cytoplasm</keyword>
<dbReference type="InterPro" id="IPR032566">
    <property type="entry name" value="Znf-C2HE"/>
</dbReference>
<evidence type="ECO:0000256" key="8">
    <source>
        <dbReference type="ARBA" id="ARBA00022801"/>
    </source>
</evidence>
<keyword evidence="23" id="KW-1185">Reference proteome</keyword>
<dbReference type="STRING" id="86259.A0A4Z1NWG8"/>
<comment type="catalytic activity">
    <reaction evidence="14">
        <text>a 5'-end adenosine-5'-diphospho-5'-2'-deoxyribonucleoside-DNA + H2O = a 5'-end 5'-phospho-2'-deoxyribonucleoside-DNA + AMP + 2 H(+)</text>
        <dbReference type="Rhea" id="RHEA:52128"/>
        <dbReference type="Rhea" id="RHEA-COMP:13180"/>
        <dbReference type="Rhea" id="RHEA-COMP:13181"/>
        <dbReference type="ChEBI" id="CHEBI:15377"/>
        <dbReference type="ChEBI" id="CHEBI:15378"/>
        <dbReference type="ChEBI" id="CHEBI:136412"/>
        <dbReference type="ChEBI" id="CHEBI:136413"/>
        <dbReference type="ChEBI" id="CHEBI:456215"/>
        <dbReference type="EC" id="3.6.1.71"/>
    </reaction>
</comment>
<evidence type="ECO:0000313" key="23">
    <source>
        <dbReference type="Proteomes" id="UP000298493"/>
    </source>
</evidence>
<dbReference type="FunFam" id="3.30.428.10:FF:000017">
    <property type="entry name" value="Aprataxin-like protein"/>
    <property type="match status" value="1"/>
</dbReference>
<evidence type="ECO:0000256" key="11">
    <source>
        <dbReference type="ARBA" id="ARBA00023204"/>
    </source>
</evidence>
<evidence type="ECO:0000256" key="10">
    <source>
        <dbReference type="ARBA" id="ARBA00023125"/>
    </source>
</evidence>
<feature type="region of interest" description="Disordered" evidence="19">
    <location>
        <begin position="1"/>
        <end position="53"/>
    </location>
</feature>
<dbReference type="SUPFAM" id="SSF54197">
    <property type="entry name" value="HIT-like"/>
    <property type="match status" value="1"/>
</dbReference>
<evidence type="ECO:0000256" key="12">
    <source>
        <dbReference type="ARBA" id="ARBA00023242"/>
    </source>
</evidence>
<dbReference type="GO" id="GO:0003697">
    <property type="term" value="F:single-stranded DNA binding"/>
    <property type="evidence" value="ECO:0007669"/>
    <property type="project" value="TreeGrafter"/>
</dbReference>
<comment type="catalytic activity">
    <reaction evidence="13">
        <text>a 3'-end 2'-deoxyribonucleotide-3'-diphospho-5'-guanosine-DNA + H2O = a 3'-end 2'-deoxyribonucleotide 3'-phosphate-DNA + GMP + 2 H(+)</text>
        <dbReference type="Rhea" id="RHEA:52140"/>
        <dbReference type="Rhea" id="RHEA-COMP:13186"/>
        <dbReference type="Rhea" id="RHEA-COMP:13187"/>
        <dbReference type="ChEBI" id="CHEBI:15377"/>
        <dbReference type="ChEBI" id="CHEBI:15378"/>
        <dbReference type="ChEBI" id="CHEBI:58115"/>
        <dbReference type="ChEBI" id="CHEBI:136419"/>
        <dbReference type="ChEBI" id="CHEBI:136420"/>
        <dbReference type="EC" id="3.6.1.72"/>
    </reaction>
</comment>
<evidence type="ECO:0000313" key="22">
    <source>
        <dbReference type="EMBL" id="TID18967.1"/>
    </source>
</evidence>
<dbReference type="AlphaFoldDB" id="A0A4Z1NWG8"/>
<evidence type="ECO:0000256" key="2">
    <source>
        <dbReference type="ARBA" id="ARBA00004496"/>
    </source>
</evidence>
<accession>A0A4Z1NWG8</accession>
<name>A0A4Z1NWG8_9PEZI</name>
<evidence type="ECO:0000256" key="13">
    <source>
        <dbReference type="ARBA" id="ARBA00024601"/>
    </source>
</evidence>
<comment type="catalytic activity">
    <reaction evidence="15">
        <text>a 5'-end adenosine-5'-diphospho-5'-ribonucleoside-2'-deoxyribonucleotide-DNA + H2O = a 5'-end 5'-phospho-ribonucleoside-2'-deoxyribonucleotide-DNA + AMP + 2 H(+)</text>
        <dbReference type="Rhea" id="RHEA:52132"/>
        <dbReference type="Rhea" id="RHEA-COMP:13182"/>
        <dbReference type="Rhea" id="RHEA-COMP:13183"/>
        <dbReference type="ChEBI" id="CHEBI:15377"/>
        <dbReference type="ChEBI" id="CHEBI:15378"/>
        <dbReference type="ChEBI" id="CHEBI:136414"/>
        <dbReference type="ChEBI" id="CHEBI:136415"/>
        <dbReference type="ChEBI" id="CHEBI:456215"/>
        <dbReference type="EC" id="3.6.1.71"/>
    </reaction>
</comment>
<dbReference type="GO" id="GO:0120108">
    <property type="term" value="F:DNA-3'-diphospho-5'-guanosine diphosphatase activity"/>
    <property type="evidence" value="ECO:0007669"/>
    <property type="project" value="UniProtKB-EC"/>
</dbReference>
<feature type="domain" description="HIT" evidence="20">
    <location>
        <begin position="83"/>
        <end position="208"/>
    </location>
</feature>
<feature type="domain" description="Aprataxin C2HE/C2H2/C2HC zinc finger" evidence="21">
    <location>
        <begin position="223"/>
        <end position="277"/>
    </location>
</feature>
<evidence type="ECO:0000259" key="20">
    <source>
        <dbReference type="Pfam" id="PF01230"/>
    </source>
</evidence>
<feature type="compositionally biased region" description="Basic and acidic residues" evidence="19">
    <location>
        <begin position="1"/>
        <end position="22"/>
    </location>
</feature>
<comment type="caution">
    <text evidence="22">The sequence shown here is derived from an EMBL/GenBank/DDBJ whole genome shotgun (WGS) entry which is preliminary data.</text>
</comment>
<dbReference type="PANTHER" id="PTHR12486">
    <property type="entry name" value="APRATAXIN-RELATED"/>
    <property type="match status" value="1"/>
</dbReference>
<evidence type="ECO:0000256" key="19">
    <source>
        <dbReference type="SAM" id="MobiDB-lite"/>
    </source>
</evidence>
<keyword evidence="10" id="KW-0238">DNA-binding</keyword>
<evidence type="ECO:0000256" key="18">
    <source>
        <dbReference type="ARBA" id="ARBA00076243"/>
    </source>
</evidence>
<evidence type="ECO:0000256" key="15">
    <source>
        <dbReference type="ARBA" id="ARBA00044713"/>
    </source>
</evidence>
<dbReference type="GO" id="GO:0005737">
    <property type="term" value="C:cytoplasm"/>
    <property type="evidence" value="ECO:0007669"/>
    <property type="project" value="UniProtKB-SubCell"/>
</dbReference>
<keyword evidence="6" id="KW-0479">Metal-binding</keyword>
<dbReference type="GO" id="GO:0000012">
    <property type="term" value="P:single strand break repair"/>
    <property type="evidence" value="ECO:0007669"/>
    <property type="project" value="TreeGrafter"/>
</dbReference>
<evidence type="ECO:0000256" key="7">
    <source>
        <dbReference type="ARBA" id="ARBA00022763"/>
    </source>
</evidence>
<comment type="subcellular location">
    <subcellularLocation>
        <location evidence="2">Cytoplasm</location>
    </subcellularLocation>
    <subcellularLocation>
        <location evidence="1">Nucleus</location>
    </subcellularLocation>
</comment>
<dbReference type="Pfam" id="PF16278">
    <property type="entry name" value="zf-C2HE"/>
    <property type="match status" value="1"/>
</dbReference>
<organism evidence="22 23">
    <name type="scientific">Venturia nashicola</name>
    <dbReference type="NCBI Taxonomy" id="86259"/>
    <lineage>
        <taxon>Eukaryota</taxon>
        <taxon>Fungi</taxon>
        <taxon>Dikarya</taxon>
        <taxon>Ascomycota</taxon>
        <taxon>Pezizomycotina</taxon>
        <taxon>Dothideomycetes</taxon>
        <taxon>Pleosporomycetidae</taxon>
        <taxon>Venturiales</taxon>
        <taxon>Venturiaceae</taxon>
        <taxon>Venturia</taxon>
    </lineage>
</organism>
<sequence>MAKRPDDALEREQLAGISHEDAIDQPPRKKPKNAFSELMSKKSPTSKPDAPSILTSKLRTMGTVVPGRDGLLAYIKNPQNFLPSSVITYDDNWVLIHDLYPKSSVHLLLLPRDPKFYNAHPYVACKDAAFLAAAKVEISKARGIIALELRRLYGKDSVSEHARREAMESEDPPEVLPEGRDWSKEIMAGVHANPSMNHLHFHILSKDRNSPSLKHRKHYNSFNTRFFVPVDDLPLDEDDERHGAGRFLSDDMTCWRCGQNFKNQFAKLKPHLDMEFQAWKKE</sequence>
<evidence type="ECO:0000256" key="4">
    <source>
        <dbReference type="ARBA" id="ARBA00012496"/>
    </source>
</evidence>
<gene>
    <name evidence="22" type="ORF">E6O75_ATG06088</name>
</gene>
<dbReference type="GO" id="GO:0005634">
    <property type="term" value="C:nucleus"/>
    <property type="evidence" value="ECO:0007669"/>
    <property type="project" value="UniProtKB-SubCell"/>
</dbReference>
<keyword evidence="7" id="KW-0227">DNA damage</keyword>
<evidence type="ECO:0000256" key="5">
    <source>
        <dbReference type="ARBA" id="ARBA00022490"/>
    </source>
</evidence>
<evidence type="ECO:0000256" key="14">
    <source>
        <dbReference type="ARBA" id="ARBA00044639"/>
    </source>
</evidence>
<dbReference type="InterPro" id="IPR036265">
    <property type="entry name" value="HIT-like_sf"/>
</dbReference>
<keyword evidence="9" id="KW-0862">Zinc</keyword>
<evidence type="ECO:0000256" key="16">
    <source>
        <dbReference type="ARBA" id="ARBA00059438"/>
    </source>
</evidence>
<keyword evidence="11" id="KW-0234">DNA repair</keyword>
<evidence type="ECO:0000256" key="17">
    <source>
        <dbReference type="ARBA" id="ARBA00068941"/>
    </source>
</evidence>
<dbReference type="Proteomes" id="UP000298493">
    <property type="component" value="Unassembled WGS sequence"/>
</dbReference>
<evidence type="ECO:0000256" key="1">
    <source>
        <dbReference type="ARBA" id="ARBA00004123"/>
    </source>
</evidence>
<keyword evidence="8" id="KW-0378">Hydrolase</keyword>
<dbReference type="EC" id="3.6.1.71" evidence="4"/>
<comment type="function">
    <text evidence="16">DNA-binding protein involved in single-strand DNA break repair, double-strand DNA break repair and base excision repair. Resolves abortive DNA ligation intermediates formed either at base excision sites, or when DNA ligases attempt to repair non-ligatable breaks induced by reactive oxygen species. Catalyzes the release of adenylate groups covalently linked to 5'-phosphate termini, resulting in the production of 5'-phosphate termini that can be efficiently rejoined. Likewise, catalyzes the release of 3'-linked guanosine (DNAppG) and inosine (DNAppI) from DNA, but has higher specific activity with 5'-linked adenosine (AppDNA).</text>
</comment>
<evidence type="ECO:0000256" key="3">
    <source>
        <dbReference type="ARBA" id="ARBA00012495"/>
    </source>
</evidence>
<proteinExistence type="predicted"/>
<dbReference type="Pfam" id="PF01230">
    <property type="entry name" value="HIT"/>
    <property type="match status" value="1"/>
</dbReference>
<dbReference type="GO" id="GO:0046872">
    <property type="term" value="F:metal ion binding"/>
    <property type="evidence" value="ECO:0007669"/>
    <property type="project" value="UniProtKB-KW"/>
</dbReference>
<dbReference type="EC" id="3.6.1.72" evidence="3"/>
<evidence type="ECO:0000256" key="9">
    <source>
        <dbReference type="ARBA" id="ARBA00022833"/>
    </source>
</evidence>
<dbReference type="GO" id="GO:0033699">
    <property type="term" value="F:DNA 5'-adenosine monophosphate hydrolase activity"/>
    <property type="evidence" value="ECO:0007669"/>
    <property type="project" value="UniProtKB-EC"/>
</dbReference>
<reference evidence="22 23" key="1">
    <citation type="submission" date="2019-04" db="EMBL/GenBank/DDBJ databases">
        <title>High contiguity whole genome sequence and gene annotation resource for two Venturia nashicola isolates.</title>
        <authorList>
            <person name="Prokchorchik M."/>
            <person name="Won K."/>
            <person name="Lee Y."/>
            <person name="Choi E.D."/>
            <person name="Segonzac C."/>
            <person name="Sohn K.H."/>
        </authorList>
    </citation>
    <scope>NUCLEOTIDE SEQUENCE [LARGE SCALE GENOMIC DNA]</scope>
    <source>
        <strain evidence="22 23">PRI2</strain>
    </source>
</reference>
<dbReference type="PANTHER" id="PTHR12486:SF4">
    <property type="entry name" value="APRATAXIN"/>
    <property type="match status" value="1"/>
</dbReference>
<dbReference type="EMBL" id="SNSC02000013">
    <property type="protein sequence ID" value="TID18967.1"/>
    <property type="molecule type" value="Genomic_DNA"/>
</dbReference>
<dbReference type="GO" id="GO:0030983">
    <property type="term" value="F:mismatched DNA binding"/>
    <property type="evidence" value="ECO:0007669"/>
    <property type="project" value="TreeGrafter"/>
</dbReference>
<dbReference type="Gene3D" id="3.30.428.10">
    <property type="entry name" value="HIT-like"/>
    <property type="match status" value="1"/>
</dbReference>
<dbReference type="GO" id="GO:0003725">
    <property type="term" value="F:double-stranded RNA binding"/>
    <property type="evidence" value="ECO:0007669"/>
    <property type="project" value="TreeGrafter"/>
</dbReference>
<evidence type="ECO:0000259" key="21">
    <source>
        <dbReference type="Pfam" id="PF16278"/>
    </source>
</evidence>
<dbReference type="InterPro" id="IPR011146">
    <property type="entry name" value="HIT-like"/>
</dbReference>